<evidence type="ECO:0000256" key="4">
    <source>
        <dbReference type="ARBA" id="ARBA00022806"/>
    </source>
</evidence>
<name>A0A3P6T0G0_CYLGO</name>
<dbReference type="PANTHER" id="PTHR45797">
    <property type="entry name" value="RAD54-LIKE"/>
    <property type="match status" value="1"/>
</dbReference>
<dbReference type="Proteomes" id="UP000271889">
    <property type="component" value="Unassembled WGS sequence"/>
</dbReference>
<sequence>MCPFQIGDNEVGGVDDKKNIIKVEDRCSTVPSVSKPEPEVIELSSGDEDEKDEGSSFPRRVPPPHPSSVDYAKRSRFAFTDRDRMDREKMEKQHQIEKERIRKRRNSRELEKIELTTTGRLLVNAGHGPGEPDVHVAPHLNHVLQPHQLGGIRFML</sequence>
<evidence type="ECO:0000256" key="2">
    <source>
        <dbReference type="ARBA" id="ARBA00007025"/>
    </source>
</evidence>
<organism evidence="9 10">
    <name type="scientific">Cylicostephanus goldi</name>
    <name type="common">Nematode worm</name>
    <dbReference type="NCBI Taxonomy" id="71465"/>
    <lineage>
        <taxon>Eukaryota</taxon>
        <taxon>Metazoa</taxon>
        <taxon>Ecdysozoa</taxon>
        <taxon>Nematoda</taxon>
        <taxon>Chromadorea</taxon>
        <taxon>Rhabditida</taxon>
        <taxon>Rhabditina</taxon>
        <taxon>Rhabditomorpha</taxon>
        <taxon>Strongyloidea</taxon>
        <taxon>Strongylidae</taxon>
        <taxon>Cylicostephanus</taxon>
    </lineage>
</organism>
<dbReference type="OrthoDB" id="2020972at2759"/>
<gene>
    <name evidence="9" type="ORF">CGOC_LOCUS7798</name>
</gene>
<dbReference type="GO" id="GO:0004386">
    <property type="term" value="F:helicase activity"/>
    <property type="evidence" value="ECO:0007669"/>
    <property type="project" value="UniProtKB-KW"/>
</dbReference>
<evidence type="ECO:0000313" key="9">
    <source>
        <dbReference type="EMBL" id="VDK81206.1"/>
    </source>
</evidence>
<feature type="region of interest" description="Disordered" evidence="8">
    <location>
        <begin position="27"/>
        <end position="70"/>
    </location>
</feature>
<evidence type="ECO:0000313" key="10">
    <source>
        <dbReference type="Proteomes" id="UP000271889"/>
    </source>
</evidence>
<keyword evidence="4" id="KW-0378">Hydrolase</keyword>
<keyword evidence="6" id="KW-0238">DNA-binding</keyword>
<evidence type="ECO:0000256" key="3">
    <source>
        <dbReference type="ARBA" id="ARBA00022741"/>
    </source>
</evidence>
<keyword evidence="7" id="KW-0539">Nucleus</keyword>
<evidence type="ECO:0000256" key="5">
    <source>
        <dbReference type="ARBA" id="ARBA00022840"/>
    </source>
</evidence>
<evidence type="ECO:0000256" key="1">
    <source>
        <dbReference type="ARBA" id="ARBA00004123"/>
    </source>
</evidence>
<keyword evidence="10" id="KW-1185">Reference proteome</keyword>
<comment type="similarity">
    <text evidence="2">Belongs to the SNF2/RAD54 helicase family.</text>
</comment>
<keyword evidence="4" id="KW-0347">Helicase</keyword>
<dbReference type="EMBL" id="UYRV01027582">
    <property type="protein sequence ID" value="VDK81206.1"/>
    <property type="molecule type" value="Genomic_DNA"/>
</dbReference>
<keyword evidence="3" id="KW-0547">Nucleotide-binding</keyword>
<comment type="subcellular location">
    <subcellularLocation>
        <location evidence="1">Nucleus</location>
    </subcellularLocation>
</comment>
<evidence type="ECO:0000256" key="8">
    <source>
        <dbReference type="SAM" id="MobiDB-lite"/>
    </source>
</evidence>
<protein>
    <submittedName>
        <fullName evidence="9">Uncharacterized protein</fullName>
    </submittedName>
</protein>
<dbReference type="GO" id="GO:0005634">
    <property type="term" value="C:nucleus"/>
    <property type="evidence" value="ECO:0007669"/>
    <property type="project" value="UniProtKB-SubCell"/>
</dbReference>
<dbReference type="GO" id="GO:0005524">
    <property type="term" value="F:ATP binding"/>
    <property type="evidence" value="ECO:0007669"/>
    <property type="project" value="UniProtKB-KW"/>
</dbReference>
<dbReference type="GO" id="GO:0003677">
    <property type="term" value="F:DNA binding"/>
    <property type="evidence" value="ECO:0007669"/>
    <property type="project" value="UniProtKB-KW"/>
</dbReference>
<feature type="region of interest" description="Disordered" evidence="8">
    <location>
        <begin position="81"/>
        <end position="100"/>
    </location>
</feature>
<reference evidence="9 10" key="1">
    <citation type="submission" date="2018-11" db="EMBL/GenBank/DDBJ databases">
        <authorList>
            <consortium name="Pathogen Informatics"/>
        </authorList>
    </citation>
    <scope>NUCLEOTIDE SEQUENCE [LARGE SCALE GENOMIC DNA]</scope>
</reference>
<accession>A0A3P6T0G0</accession>
<dbReference type="AlphaFoldDB" id="A0A3P6T0G0"/>
<evidence type="ECO:0000256" key="6">
    <source>
        <dbReference type="ARBA" id="ARBA00023125"/>
    </source>
</evidence>
<feature type="non-terminal residue" evidence="9">
    <location>
        <position position="156"/>
    </location>
</feature>
<dbReference type="InterPro" id="IPR044574">
    <property type="entry name" value="ARIP4-like"/>
</dbReference>
<evidence type="ECO:0000256" key="7">
    <source>
        <dbReference type="ARBA" id="ARBA00023242"/>
    </source>
</evidence>
<keyword evidence="5" id="KW-0067">ATP-binding</keyword>
<dbReference type="PANTHER" id="PTHR45797:SF1">
    <property type="entry name" value="HELICASE ARIP4"/>
    <property type="match status" value="1"/>
</dbReference>
<dbReference type="GO" id="GO:0016887">
    <property type="term" value="F:ATP hydrolysis activity"/>
    <property type="evidence" value="ECO:0007669"/>
    <property type="project" value="InterPro"/>
</dbReference>
<proteinExistence type="inferred from homology"/>